<evidence type="ECO:0000256" key="1">
    <source>
        <dbReference type="SAM" id="MobiDB-lite"/>
    </source>
</evidence>
<accession>A0ABU5JP26</accession>
<evidence type="ECO:0000313" key="2">
    <source>
        <dbReference type="EMBL" id="MDZ5494375.1"/>
    </source>
</evidence>
<name>A0ABU5JP26_9ACTN</name>
<feature type="region of interest" description="Disordered" evidence="1">
    <location>
        <begin position="1"/>
        <end position="20"/>
    </location>
</feature>
<comment type="caution">
    <text evidence="2">The sequence shown here is derived from an EMBL/GenBank/DDBJ whole genome shotgun (WGS) entry which is preliminary data.</text>
</comment>
<evidence type="ECO:0008006" key="4">
    <source>
        <dbReference type="Google" id="ProtNLM"/>
    </source>
</evidence>
<dbReference type="EMBL" id="JAXOTQ010000072">
    <property type="protein sequence ID" value="MDZ5494375.1"/>
    <property type="molecule type" value="Genomic_DNA"/>
</dbReference>
<organism evidence="2 3">
    <name type="scientific">Micromonospora sicca</name>
    <dbReference type="NCBI Taxonomy" id="2202420"/>
    <lineage>
        <taxon>Bacteria</taxon>
        <taxon>Bacillati</taxon>
        <taxon>Actinomycetota</taxon>
        <taxon>Actinomycetes</taxon>
        <taxon>Micromonosporales</taxon>
        <taxon>Micromonosporaceae</taxon>
        <taxon>Micromonospora</taxon>
    </lineage>
</organism>
<protein>
    <recommendedName>
        <fullName evidence="4">NACHT domain-containing protein</fullName>
    </recommendedName>
</protein>
<dbReference type="Proteomes" id="UP001290101">
    <property type="component" value="Unassembled WGS sequence"/>
</dbReference>
<reference evidence="2 3" key="1">
    <citation type="submission" date="2023-12" db="EMBL/GenBank/DDBJ databases">
        <title>Micromonospora sp. nov., isolated from Atacama Desert.</title>
        <authorList>
            <person name="Carro L."/>
            <person name="Golinska P."/>
            <person name="Klenk H.-P."/>
            <person name="Goodfellow M."/>
        </authorList>
    </citation>
    <scope>NUCLEOTIDE SEQUENCE [LARGE SCALE GENOMIC DNA]</scope>
    <source>
        <strain evidence="2 3">4G53</strain>
    </source>
</reference>
<sequence>MAAAQILVSTDNGHEPTQERTGKVAVNWTPPVAGLARGTGAATANDRSVANSGVMINSPGTVGVAPVARSVYRHQTVSRIAPRELVGRSRELTELAQFCTAPGGGGYVWWRAGPWAGKSALMSWFVLHPPARVRLVSFFITSRWAGQSDRVAFTDAVMEQLAELLGEPMPAYVTDSTRDRCFWDLLDRAAHALSERGERLVLLVDGLDEDTGVPAGQAPHSIAALLPVEPPAGMRVIVAGRSNPPIPGDVPERHPLRDTAVARPLGASPVAASARHAMEQELKRLLWGSRAERDLLGVVTAAGGGLSARDLAGLTDGWEPEIAEHLTTVAGRSFTRRPSRWQPETGPEVYVLGHEELQQMATDRLGPARLEAYRQRLHAWADGYRVSAWPADTPEYLLRGYYRLLHAADDLPRMIACATDSDRHDRMLDITGGDAAAYAEIITAQGAILARAEPDLLAMARLAIHLGELTARNVGIPAELPVVWALLGQQQRAEAMARSVHPLSRTPALAAMPRS</sequence>
<evidence type="ECO:0000313" key="3">
    <source>
        <dbReference type="Proteomes" id="UP001290101"/>
    </source>
</evidence>
<keyword evidence="3" id="KW-1185">Reference proteome</keyword>
<dbReference type="RefSeq" id="WP_322443841.1">
    <property type="nucleotide sequence ID" value="NZ_JAXOTQ010000072.1"/>
</dbReference>
<gene>
    <name evidence="2" type="ORF">U2F25_33860</name>
</gene>
<proteinExistence type="predicted"/>